<sequence>MRTECAGEQIRVLRGNDPKSSSLDGVIGHFCGQGTHGNRVFHKLRPMGPLVASPLHLFPVNFYLNSAATRFALVFSLRIISVFCLQLADNILLTAGLVPQYYENSTVYSGVKPAPNPALDNVLQHITIHCPVYKEKVRETISRHLAALEAAGVMEDVGECLEAKAMHFAVEEMYEGCGRWHRPWACNGIHPVMGDVLRGRVHRGSARSSSRSGIAGSSRGFVYSIAPVLYKIMSYMLSYYEITAATVRFITNYLLFVPLLRDLHGRLPWARSPIRGSRSLTCIKSGCWMILGPWIPQWRVQPSLLRDNPPYSATWLDGAHSAVNLPALSQHTYPQRKPAPFPSARRRSKFVFRCSRDAQFALDLELGEEGEAGFARRETTRGWGTVDAPYETERTAEGLHFVTPRSRVGTGRARSDELILGLLMGAGL</sequence>
<reference evidence="1" key="1">
    <citation type="submission" date="2023-03" db="EMBL/GenBank/DDBJ databases">
        <title>Massive genome expansion in bonnet fungi (Mycena s.s.) driven by repeated elements and novel gene families across ecological guilds.</title>
        <authorList>
            <consortium name="Lawrence Berkeley National Laboratory"/>
            <person name="Harder C.B."/>
            <person name="Miyauchi S."/>
            <person name="Viragh M."/>
            <person name="Kuo A."/>
            <person name="Thoen E."/>
            <person name="Andreopoulos B."/>
            <person name="Lu D."/>
            <person name="Skrede I."/>
            <person name="Drula E."/>
            <person name="Henrissat B."/>
            <person name="Morin E."/>
            <person name="Kohler A."/>
            <person name="Barry K."/>
            <person name="LaButti K."/>
            <person name="Morin E."/>
            <person name="Salamov A."/>
            <person name="Lipzen A."/>
            <person name="Mereny Z."/>
            <person name="Hegedus B."/>
            <person name="Baldrian P."/>
            <person name="Stursova M."/>
            <person name="Weitz H."/>
            <person name="Taylor A."/>
            <person name="Grigoriev I.V."/>
            <person name="Nagy L.G."/>
            <person name="Martin F."/>
            <person name="Kauserud H."/>
        </authorList>
    </citation>
    <scope>NUCLEOTIDE SEQUENCE</scope>
    <source>
        <strain evidence="1">CBHHK067</strain>
    </source>
</reference>
<name>A0AAD7GF47_MYCRO</name>
<dbReference type="EMBL" id="JARKIE010000054">
    <property type="protein sequence ID" value="KAJ7692059.1"/>
    <property type="molecule type" value="Genomic_DNA"/>
</dbReference>
<accession>A0AAD7GF47</accession>
<dbReference type="AlphaFoldDB" id="A0AAD7GF47"/>
<evidence type="ECO:0000313" key="1">
    <source>
        <dbReference type="EMBL" id="KAJ7692059.1"/>
    </source>
</evidence>
<gene>
    <name evidence="1" type="ORF">B0H17DRAFT_1284539</name>
</gene>
<protein>
    <submittedName>
        <fullName evidence="1">Uncharacterized protein</fullName>
    </submittedName>
</protein>
<evidence type="ECO:0000313" key="2">
    <source>
        <dbReference type="Proteomes" id="UP001221757"/>
    </source>
</evidence>
<dbReference type="Proteomes" id="UP001221757">
    <property type="component" value="Unassembled WGS sequence"/>
</dbReference>
<proteinExistence type="predicted"/>
<comment type="caution">
    <text evidence="1">The sequence shown here is derived from an EMBL/GenBank/DDBJ whole genome shotgun (WGS) entry which is preliminary data.</text>
</comment>
<keyword evidence="2" id="KW-1185">Reference proteome</keyword>
<organism evidence="1 2">
    <name type="scientific">Mycena rosella</name>
    <name type="common">Pink bonnet</name>
    <name type="synonym">Agaricus rosellus</name>
    <dbReference type="NCBI Taxonomy" id="1033263"/>
    <lineage>
        <taxon>Eukaryota</taxon>
        <taxon>Fungi</taxon>
        <taxon>Dikarya</taxon>
        <taxon>Basidiomycota</taxon>
        <taxon>Agaricomycotina</taxon>
        <taxon>Agaricomycetes</taxon>
        <taxon>Agaricomycetidae</taxon>
        <taxon>Agaricales</taxon>
        <taxon>Marasmiineae</taxon>
        <taxon>Mycenaceae</taxon>
        <taxon>Mycena</taxon>
    </lineage>
</organism>